<dbReference type="GO" id="GO:0030154">
    <property type="term" value="P:cell differentiation"/>
    <property type="evidence" value="ECO:0007669"/>
    <property type="project" value="UniProtKB-KW"/>
</dbReference>
<evidence type="ECO:0000256" key="14">
    <source>
        <dbReference type="SAM" id="MobiDB-lite"/>
    </source>
</evidence>
<evidence type="ECO:0000256" key="9">
    <source>
        <dbReference type="ARBA" id="ARBA00023163"/>
    </source>
</evidence>
<evidence type="ECO:0000256" key="11">
    <source>
        <dbReference type="ARBA" id="ARBA00055987"/>
    </source>
</evidence>
<organism evidence="16 17">
    <name type="scientific">Mus spicilegus</name>
    <name type="common">Mound-building mouse</name>
    <dbReference type="NCBI Taxonomy" id="10103"/>
    <lineage>
        <taxon>Eukaryota</taxon>
        <taxon>Metazoa</taxon>
        <taxon>Chordata</taxon>
        <taxon>Craniata</taxon>
        <taxon>Vertebrata</taxon>
        <taxon>Euteleostomi</taxon>
        <taxon>Mammalia</taxon>
        <taxon>Eutheria</taxon>
        <taxon>Euarchontoglires</taxon>
        <taxon>Glires</taxon>
        <taxon>Rodentia</taxon>
        <taxon>Myomorpha</taxon>
        <taxon>Muroidea</taxon>
        <taxon>Muridae</taxon>
        <taxon>Murinae</taxon>
        <taxon>Mus</taxon>
        <taxon>Mus</taxon>
    </lineage>
</organism>
<dbReference type="GO" id="GO:0007283">
    <property type="term" value="P:spermatogenesis"/>
    <property type="evidence" value="ECO:0007669"/>
    <property type="project" value="UniProtKB-KW"/>
</dbReference>
<dbReference type="Gene3D" id="1.10.10.10">
    <property type="entry name" value="Winged helix-like DNA-binding domain superfamily/Winged helix DNA-binding domain"/>
    <property type="match status" value="1"/>
</dbReference>
<evidence type="ECO:0000313" key="17">
    <source>
        <dbReference type="Proteomes" id="UP000694415"/>
    </source>
</evidence>
<evidence type="ECO:0000256" key="13">
    <source>
        <dbReference type="ARBA" id="ARBA00081945"/>
    </source>
</evidence>
<keyword evidence="8" id="KW-0238">DNA-binding</keyword>
<evidence type="ECO:0000256" key="3">
    <source>
        <dbReference type="ARBA" id="ARBA00022553"/>
    </source>
</evidence>
<name>A0A8C6HM62_MUSSI</name>
<reference evidence="16" key="2">
    <citation type="submission" date="2025-09" db="UniProtKB">
        <authorList>
            <consortium name="Ensembl"/>
        </authorList>
    </citation>
    <scope>IDENTIFICATION</scope>
</reference>
<sequence length="170" mass="19263">MAQMVAGDQDAGTLWVPSQSESQTESDISTQSLRKPTMSYVILKTLADKRVHNCVSLATLKKAVSITGYNMTHNTWRFKRVLQNLLDKGMIMHVTCCKGASGSLCLCKERALKSNHRAKRYQDRQKSQKPQKPGQRESEPCQLLLSSKKKNDQLFKGVRRVAKGNRHCHY</sequence>
<keyword evidence="1" id="KW-0158">Chromosome</keyword>
<dbReference type="GO" id="GO:0000786">
    <property type="term" value="C:nucleosome"/>
    <property type="evidence" value="ECO:0007669"/>
    <property type="project" value="InterPro"/>
</dbReference>
<proteinExistence type="predicted"/>
<dbReference type="GO" id="GO:0003677">
    <property type="term" value="F:DNA binding"/>
    <property type="evidence" value="ECO:0007669"/>
    <property type="project" value="UniProtKB-KW"/>
</dbReference>
<keyword evidence="7" id="KW-0805">Transcription regulation</keyword>
<keyword evidence="10" id="KW-0539">Nucleus</keyword>
<dbReference type="GO" id="GO:0006334">
    <property type="term" value="P:nucleosome assembly"/>
    <property type="evidence" value="ECO:0007669"/>
    <property type="project" value="InterPro"/>
</dbReference>
<keyword evidence="3" id="KW-0597">Phosphoprotein</keyword>
<dbReference type="Ensembl" id="ENSMSIT00000029673.1">
    <property type="protein sequence ID" value="ENSMSIP00000023542.1"/>
    <property type="gene ID" value="ENSMSIG00000019945.1"/>
</dbReference>
<keyword evidence="5" id="KW-0156">Chromatin regulator</keyword>
<dbReference type="Pfam" id="PF00538">
    <property type="entry name" value="Linker_histone"/>
    <property type="match status" value="1"/>
</dbReference>
<evidence type="ECO:0000256" key="10">
    <source>
        <dbReference type="ARBA" id="ARBA00023242"/>
    </source>
</evidence>
<evidence type="ECO:0000256" key="6">
    <source>
        <dbReference type="ARBA" id="ARBA00022871"/>
    </source>
</evidence>
<evidence type="ECO:0000256" key="2">
    <source>
        <dbReference type="ARBA" id="ARBA00022473"/>
    </source>
</evidence>
<evidence type="ECO:0000256" key="4">
    <source>
        <dbReference type="ARBA" id="ARBA00022782"/>
    </source>
</evidence>
<evidence type="ECO:0000256" key="1">
    <source>
        <dbReference type="ARBA" id="ARBA00022454"/>
    </source>
</evidence>
<dbReference type="SUPFAM" id="SSF46785">
    <property type="entry name" value="Winged helix' DNA-binding domain"/>
    <property type="match status" value="1"/>
</dbReference>
<evidence type="ECO:0000256" key="12">
    <source>
        <dbReference type="ARBA" id="ARBA00073461"/>
    </source>
</evidence>
<dbReference type="InterPro" id="IPR036388">
    <property type="entry name" value="WH-like_DNA-bd_sf"/>
</dbReference>
<dbReference type="GO" id="GO:0030261">
    <property type="term" value="P:chromosome condensation"/>
    <property type="evidence" value="ECO:0007669"/>
    <property type="project" value="UniProtKB-ARBA"/>
</dbReference>
<reference evidence="16" key="1">
    <citation type="submission" date="2025-08" db="UniProtKB">
        <authorList>
            <consortium name="Ensembl"/>
        </authorList>
    </citation>
    <scope>IDENTIFICATION</scope>
</reference>
<dbReference type="GeneTree" id="ENSGT00730000111487"/>
<feature type="domain" description="H15" evidence="15">
    <location>
        <begin position="35"/>
        <end position="104"/>
    </location>
</feature>
<dbReference type="InterPro" id="IPR036390">
    <property type="entry name" value="WH_DNA-bd_sf"/>
</dbReference>
<comment type="function">
    <text evidence="11">DNA-binding protein that may be implicated in chromatin remodeling and/or transcriptional regulation during spermiogenesis, the process of spermatid maturation into spermatozoa.</text>
</comment>
<feature type="region of interest" description="Disordered" evidence="14">
    <location>
        <begin position="117"/>
        <end position="140"/>
    </location>
</feature>
<dbReference type="InterPro" id="IPR005818">
    <property type="entry name" value="Histone_H1/H5_H15"/>
</dbReference>
<evidence type="ECO:0000256" key="8">
    <source>
        <dbReference type="ARBA" id="ARBA00023125"/>
    </source>
</evidence>
<dbReference type="AlphaFoldDB" id="A0A8C6HM62"/>
<dbReference type="FunFam" id="1.10.10.10:FF:000724">
    <property type="entry name" value="Histone H1-like protein in spermatids 1"/>
    <property type="match status" value="1"/>
</dbReference>
<protein>
    <recommendedName>
        <fullName evidence="12">Histone H1.9</fullName>
    </recommendedName>
    <alternativeName>
        <fullName evidence="13">Spermatid-specific linker histone H1-like protein</fullName>
    </alternativeName>
</protein>
<evidence type="ECO:0000313" key="16">
    <source>
        <dbReference type="Ensembl" id="ENSMSIP00000023542.1"/>
    </source>
</evidence>
<keyword evidence="9" id="KW-0804">Transcription</keyword>
<evidence type="ECO:0000256" key="7">
    <source>
        <dbReference type="ARBA" id="ARBA00023015"/>
    </source>
</evidence>
<keyword evidence="6" id="KW-0744">Spermatogenesis</keyword>
<keyword evidence="2" id="KW-0217">Developmental protein</keyword>
<evidence type="ECO:0000259" key="15">
    <source>
        <dbReference type="Pfam" id="PF00538"/>
    </source>
</evidence>
<evidence type="ECO:0000256" key="5">
    <source>
        <dbReference type="ARBA" id="ARBA00022853"/>
    </source>
</evidence>
<dbReference type="Proteomes" id="UP000694415">
    <property type="component" value="Unplaced"/>
</dbReference>
<keyword evidence="17" id="KW-1185">Reference proteome</keyword>
<keyword evidence="4" id="KW-0221">Differentiation</keyword>
<accession>A0A8C6HM62</accession>